<evidence type="ECO:0000313" key="11">
    <source>
        <dbReference type="EMBL" id="ADE15092.1"/>
    </source>
</evidence>
<feature type="coiled-coil region" evidence="8">
    <location>
        <begin position="674"/>
        <end position="701"/>
    </location>
</feature>
<evidence type="ECO:0000256" key="7">
    <source>
        <dbReference type="ARBA" id="ARBA00047942"/>
    </source>
</evidence>
<dbReference type="STRING" id="472759.Nhal_1984"/>
<dbReference type="InterPro" id="IPR029063">
    <property type="entry name" value="SAM-dependent_MTases_sf"/>
</dbReference>
<dbReference type="RefSeq" id="WP_013032958.1">
    <property type="nucleotide sequence ID" value="NC_013960.1"/>
</dbReference>
<dbReference type="InterPro" id="IPR022749">
    <property type="entry name" value="D12N6_MeTrfase_N"/>
</dbReference>
<evidence type="ECO:0000259" key="9">
    <source>
        <dbReference type="Pfam" id="PF02384"/>
    </source>
</evidence>
<dbReference type="Gene3D" id="3.40.50.150">
    <property type="entry name" value="Vaccinia Virus protein VP39"/>
    <property type="match status" value="2"/>
</dbReference>
<comment type="similarity">
    <text evidence="1">Belongs to the N(4)/N(6)-methyltransferase family.</text>
</comment>
<evidence type="ECO:0000256" key="3">
    <source>
        <dbReference type="ARBA" id="ARBA00022603"/>
    </source>
</evidence>
<name>D5C3X0_NITHN</name>
<dbReference type="GO" id="GO:0003677">
    <property type="term" value="F:DNA binding"/>
    <property type="evidence" value="ECO:0007669"/>
    <property type="project" value="InterPro"/>
</dbReference>
<evidence type="ECO:0000313" key="12">
    <source>
        <dbReference type="Proteomes" id="UP000001844"/>
    </source>
</evidence>
<keyword evidence="4 11" id="KW-0808">Transferase</keyword>
<proteinExistence type="inferred from homology"/>
<protein>
    <recommendedName>
        <fullName evidence="2">site-specific DNA-methyltransferase (adenine-specific)</fullName>
        <ecNumber evidence="2">2.1.1.72</ecNumber>
    </recommendedName>
</protein>
<dbReference type="PROSITE" id="PS00092">
    <property type="entry name" value="N6_MTASE"/>
    <property type="match status" value="1"/>
</dbReference>
<dbReference type="PANTHER" id="PTHR42998:SF1">
    <property type="entry name" value="TYPE I RESTRICTION ENZYME HINDI METHYLASE SUBUNIT"/>
    <property type="match status" value="1"/>
</dbReference>
<dbReference type="AlphaFoldDB" id="D5C3X0"/>
<gene>
    <name evidence="11" type="ordered locus">Nhal_1984</name>
</gene>
<dbReference type="eggNOG" id="COG0286">
    <property type="taxonomic scope" value="Bacteria"/>
</dbReference>
<dbReference type="HOGENOM" id="CLU_013049_4_1_6"/>
<keyword evidence="3 11" id="KW-0489">Methyltransferase</keyword>
<dbReference type="GO" id="GO:0008170">
    <property type="term" value="F:N-methyltransferase activity"/>
    <property type="evidence" value="ECO:0007669"/>
    <property type="project" value="InterPro"/>
</dbReference>
<dbReference type="EC" id="2.1.1.72" evidence="2"/>
<sequence length="720" mass="81329">MNREQLKQLEDDLWSAADNLRANSDLKASEYSTPVLGLIFLKFADINYRRHEAAILKEYQKLKGGRREKSLNEIAVARCGFYLPDHARYSHLLNLPESQDIAKAIEKAMEAIEEYKPELQGSLPKDGYYRLTRTGETEQLPFDLLRQFDNIPDDASGDVFGQIYEYFLGKFALAEGQGGGEFFTPRSVVRLMVEIIEPHGGTVFDPACGSGGMFVQSAQFIERHREEFEAQGEDTSVFVSGQEKSSETVKLARMNLAVNGLRGQILQGISYYDDHFGSFGKFDYVLANPPFNVDEVSLSGVEKDPRFNTYGIPRKKTKAKKSEQGKETVPNANYLWINLFATSLREPDDKHPGGRAALVMANSASDARHSEADIRRTLIENNLIYGMLTLPSNMFYTVTLPATLWFFDKGKTDERILFIDARNIFTPIDRAHREFSEEQIQNIAIISRLHKGRRDEFIALIDRYFEQGMARLVENRRQVEPVAEQLLAVLDDEAGKKAVASLVDTWKGLAPLQKAWARHRAVHPHPGPLPAGEGASEPKAEIIDQVNEAQQTLRASFDPFFTALHDSLKQIDKAVRRHEKTLAEASKQAGKRQSADRATRQLKATLEELHKEVKNAESSFGHIHWLQERFPEAKYEDVTGLCKLADLAEVKEQDYSLNPGRYVGVVIEEDGKTEEEFMNEIAELQTQLQGMSNKARRLEDTISKNVAQLVADDTLVEPKK</sequence>
<evidence type="ECO:0000256" key="1">
    <source>
        <dbReference type="ARBA" id="ARBA00006594"/>
    </source>
</evidence>
<comment type="catalytic activity">
    <reaction evidence="7">
        <text>a 2'-deoxyadenosine in DNA + S-adenosyl-L-methionine = an N(6)-methyl-2'-deoxyadenosine in DNA + S-adenosyl-L-homocysteine + H(+)</text>
        <dbReference type="Rhea" id="RHEA:15197"/>
        <dbReference type="Rhea" id="RHEA-COMP:12418"/>
        <dbReference type="Rhea" id="RHEA-COMP:12419"/>
        <dbReference type="ChEBI" id="CHEBI:15378"/>
        <dbReference type="ChEBI" id="CHEBI:57856"/>
        <dbReference type="ChEBI" id="CHEBI:59789"/>
        <dbReference type="ChEBI" id="CHEBI:90615"/>
        <dbReference type="ChEBI" id="CHEBI:90616"/>
        <dbReference type="EC" id="2.1.1.72"/>
    </reaction>
</comment>
<dbReference type="InterPro" id="IPR052916">
    <property type="entry name" value="Type-I_RE_MTase_Subunit"/>
</dbReference>
<keyword evidence="12" id="KW-1185">Reference proteome</keyword>
<dbReference type="Proteomes" id="UP000001844">
    <property type="component" value="Chromosome"/>
</dbReference>
<evidence type="ECO:0000256" key="4">
    <source>
        <dbReference type="ARBA" id="ARBA00022679"/>
    </source>
</evidence>
<feature type="domain" description="DNA methylase adenine-specific" evidence="9">
    <location>
        <begin position="613"/>
        <end position="667"/>
    </location>
</feature>
<evidence type="ECO:0000256" key="2">
    <source>
        <dbReference type="ARBA" id="ARBA00011900"/>
    </source>
</evidence>
<dbReference type="InterPro" id="IPR038333">
    <property type="entry name" value="T1MK-like_N_sf"/>
</dbReference>
<reference evidence="12" key="1">
    <citation type="submission" date="2010-04" db="EMBL/GenBank/DDBJ databases">
        <title>Complete genome sequence of Nitrosococcus halophilus Nc4, a salt-adapted, aerobic obligate ammonia-oxidizing sulfur purple bacterium.</title>
        <authorList>
            <consortium name="US DOE Joint Genome Institute"/>
            <person name="Campbell M.A."/>
            <person name="Malfatti S.A."/>
            <person name="Chain P.S.G."/>
            <person name="Heidelberg J.F."/>
            <person name="Ward B.B."/>
            <person name="Klotz M.G."/>
        </authorList>
    </citation>
    <scope>NUCLEOTIDE SEQUENCE [LARGE SCALE GENOMIC DNA]</scope>
    <source>
        <strain evidence="12">Nc4</strain>
    </source>
</reference>
<keyword evidence="5" id="KW-0949">S-adenosyl-L-methionine</keyword>
<dbReference type="GO" id="GO:0009307">
    <property type="term" value="P:DNA restriction-modification system"/>
    <property type="evidence" value="ECO:0007669"/>
    <property type="project" value="UniProtKB-KW"/>
</dbReference>
<evidence type="ECO:0000256" key="5">
    <source>
        <dbReference type="ARBA" id="ARBA00022691"/>
    </source>
</evidence>
<organism evidence="11 12">
    <name type="scientific">Nitrosococcus halophilus (strain Nc4)</name>
    <dbReference type="NCBI Taxonomy" id="472759"/>
    <lineage>
        <taxon>Bacteria</taxon>
        <taxon>Pseudomonadati</taxon>
        <taxon>Pseudomonadota</taxon>
        <taxon>Gammaproteobacteria</taxon>
        <taxon>Chromatiales</taxon>
        <taxon>Chromatiaceae</taxon>
        <taxon>Nitrosococcus</taxon>
    </lineage>
</organism>
<evidence type="ECO:0000259" key="10">
    <source>
        <dbReference type="Pfam" id="PF12161"/>
    </source>
</evidence>
<feature type="domain" description="DNA methylase adenine-specific" evidence="9">
    <location>
        <begin position="156"/>
        <end position="446"/>
    </location>
</feature>
<dbReference type="PRINTS" id="PR00507">
    <property type="entry name" value="N12N6MTFRASE"/>
</dbReference>
<dbReference type="REBASE" id="25081">
    <property type="entry name" value="M.NhaNc4ORF1984P"/>
</dbReference>
<dbReference type="GO" id="GO:0009007">
    <property type="term" value="F:site-specific DNA-methyltransferase (adenine-specific) activity"/>
    <property type="evidence" value="ECO:0007669"/>
    <property type="project" value="UniProtKB-EC"/>
</dbReference>
<feature type="domain" description="N6 adenine-specific DNA methyltransferase N-terminal" evidence="10">
    <location>
        <begin position="9"/>
        <end position="141"/>
    </location>
</feature>
<dbReference type="OrthoDB" id="9784823at2"/>
<keyword evidence="6" id="KW-0680">Restriction system</keyword>
<dbReference type="PANTHER" id="PTHR42998">
    <property type="entry name" value="TYPE I RESTRICTION ENZYME HINDVIIP M PROTEIN-RELATED"/>
    <property type="match status" value="1"/>
</dbReference>
<evidence type="ECO:0000256" key="6">
    <source>
        <dbReference type="ARBA" id="ARBA00022747"/>
    </source>
</evidence>
<dbReference type="Pfam" id="PF02384">
    <property type="entry name" value="N6_Mtase"/>
    <property type="match status" value="2"/>
</dbReference>
<dbReference type="Gene3D" id="1.20.1260.30">
    <property type="match status" value="1"/>
</dbReference>
<dbReference type="GO" id="GO:0032259">
    <property type="term" value="P:methylation"/>
    <property type="evidence" value="ECO:0007669"/>
    <property type="project" value="UniProtKB-KW"/>
</dbReference>
<evidence type="ECO:0000256" key="8">
    <source>
        <dbReference type="SAM" id="Coils"/>
    </source>
</evidence>
<dbReference type="InterPro" id="IPR002052">
    <property type="entry name" value="DNA_methylase_N6_adenine_CS"/>
</dbReference>
<feature type="coiled-coil region" evidence="8">
    <location>
        <begin position="568"/>
        <end position="619"/>
    </location>
</feature>
<dbReference type="KEGG" id="nhl:Nhal_1984"/>
<keyword evidence="8" id="KW-0175">Coiled coil</keyword>
<accession>D5C3X0</accession>
<dbReference type="InterPro" id="IPR003356">
    <property type="entry name" value="DNA_methylase_A-5"/>
</dbReference>
<dbReference type="SUPFAM" id="SSF53335">
    <property type="entry name" value="S-adenosyl-L-methionine-dependent methyltransferases"/>
    <property type="match status" value="1"/>
</dbReference>
<dbReference type="EMBL" id="CP001798">
    <property type="protein sequence ID" value="ADE15092.1"/>
    <property type="molecule type" value="Genomic_DNA"/>
</dbReference>
<dbReference type="Pfam" id="PF12161">
    <property type="entry name" value="HsdM_N"/>
    <property type="match status" value="1"/>
</dbReference>